<dbReference type="InterPro" id="IPR024264">
    <property type="entry name" value="DUF3786"/>
</dbReference>
<gene>
    <name evidence="2" type="ORF">SPSIL_054220</name>
</gene>
<keyword evidence="3" id="KW-1185">Reference proteome</keyword>
<sequence>MKSNYRVAYDKGWQDVKQKEPTDIARNMQVHYLPGKQQFIVPFLNENYIVDLARETMVRENDGETPEISAAILVLHYLSFFQTTAEVTGKWVSLKEIPNGGMLFYPAFHKEAICGLIKAFGQQTGTFLDCAAILGGQMAKFGDVSACFPVFPKTPLCVTLWEGDGEIPANATMLFDPSIEYFLHIESIIALGGYLAKRLIKLAPQASGC</sequence>
<proteinExistence type="predicted"/>
<reference evidence="2" key="1">
    <citation type="submission" date="2024-05" db="EMBL/GenBank/DDBJ databases">
        <title>Isolation and characterization of Sporomusa carbonis sp. nov., a carboxydotrophic hydrogenogen in the genus of Sporomusa isolated from a charcoal burning pile.</title>
        <authorList>
            <person name="Boeer T."/>
            <person name="Rosenbaum F."/>
            <person name="Eysell L."/>
            <person name="Mueller V."/>
            <person name="Daniel R."/>
            <person name="Poehlein A."/>
        </authorList>
    </citation>
    <scope>NUCLEOTIDE SEQUENCE [LARGE SCALE GENOMIC DNA]</scope>
    <source>
        <strain evidence="2">DSM 10669</strain>
    </source>
</reference>
<accession>A0ABZ3ITY6</accession>
<evidence type="ECO:0000313" key="2">
    <source>
        <dbReference type="EMBL" id="XFO69191.1"/>
    </source>
</evidence>
<dbReference type="Proteomes" id="UP000216752">
    <property type="component" value="Chromosome"/>
</dbReference>
<dbReference type="Pfam" id="PF12654">
    <property type="entry name" value="DUF3786"/>
    <property type="match status" value="1"/>
</dbReference>
<feature type="domain" description="DUF3786" evidence="1">
    <location>
        <begin position="21"/>
        <end position="198"/>
    </location>
</feature>
<name>A0ABZ3ITY6_9FIRM</name>
<dbReference type="RefSeq" id="WP_094603575.1">
    <property type="nucleotide sequence ID" value="NZ_CP155573.1"/>
</dbReference>
<evidence type="ECO:0000313" key="3">
    <source>
        <dbReference type="Proteomes" id="UP000216752"/>
    </source>
</evidence>
<evidence type="ECO:0000259" key="1">
    <source>
        <dbReference type="Pfam" id="PF12654"/>
    </source>
</evidence>
<protein>
    <recommendedName>
        <fullName evidence="1">DUF3786 domain-containing protein</fullName>
    </recommendedName>
</protein>
<dbReference type="EMBL" id="CP155573">
    <property type="protein sequence ID" value="XFO69191.1"/>
    <property type="molecule type" value="Genomic_DNA"/>
</dbReference>
<organism evidence="2 3">
    <name type="scientific">Sporomusa silvacetica DSM 10669</name>
    <dbReference type="NCBI Taxonomy" id="1123289"/>
    <lineage>
        <taxon>Bacteria</taxon>
        <taxon>Bacillati</taxon>
        <taxon>Bacillota</taxon>
        <taxon>Negativicutes</taxon>
        <taxon>Selenomonadales</taxon>
        <taxon>Sporomusaceae</taxon>
        <taxon>Sporomusa</taxon>
    </lineage>
</organism>